<keyword evidence="4" id="KW-0687">Ribonucleoprotein</keyword>
<evidence type="ECO:0000313" key="8">
    <source>
        <dbReference type="Proteomes" id="UP001141253"/>
    </source>
</evidence>
<dbReference type="SUPFAM" id="SSF50715">
    <property type="entry name" value="Ribosomal protein L25-like"/>
    <property type="match status" value="1"/>
</dbReference>
<name>A0ABQ9C6K8_9ROSI</name>
<dbReference type="EMBL" id="JAPFFI010000005">
    <property type="protein sequence ID" value="KAJ6393611.1"/>
    <property type="molecule type" value="Genomic_DNA"/>
</dbReference>
<feature type="domain" description="Large ribosomal subunit protein bL25 beta" evidence="6">
    <location>
        <begin position="166"/>
        <end position="249"/>
    </location>
</feature>
<evidence type="ECO:0000256" key="2">
    <source>
        <dbReference type="ARBA" id="ARBA00022884"/>
    </source>
</evidence>
<dbReference type="InterPro" id="IPR020930">
    <property type="entry name" value="Ribosomal_uL5_bac-type"/>
</dbReference>
<dbReference type="InterPro" id="IPR029751">
    <property type="entry name" value="Ribosomal_L25_dom"/>
</dbReference>
<dbReference type="Gene3D" id="2.40.240.10">
    <property type="entry name" value="Ribosomal Protein L25, Chain P"/>
    <property type="match status" value="1"/>
</dbReference>
<dbReference type="Pfam" id="PF01386">
    <property type="entry name" value="Ribosomal_L25p"/>
    <property type="match status" value="1"/>
</dbReference>
<sequence length="257" mass="28871">MYRFQRLKLTTKTLHRHHNHCFFSQAAAAVIETPPSIETTLLDGLPKPDTLDTIFAIPRSDSGKNVSAKERKAGRVPSIVFEQEDGQHGGNKRLISLKKNRIRNLVNEIGRPFFLSRLFELDVRPQFESDEVIEKVRVLPRSVHLHAGTDEPLNVTFIRAPSHALLKVDIPLVFRGEDISPGLRKGAYLNTIKRTVRFLCPADLIPPFIDVDLSELDVGQKLLMGDLQVHPALKLVQSKDLPVVKIAGSRVSEKKSK</sequence>
<dbReference type="InterPro" id="IPR011035">
    <property type="entry name" value="Ribosomal_bL25/Gln-tRNA_synth"/>
</dbReference>
<evidence type="ECO:0000256" key="1">
    <source>
        <dbReference type="ARBA" id="ARBA00022730"/>
    </source>
</evidence>
<gene>
    <name evidence="7" type="ORF">OIU77_022947</name>
</gene>
<evidence type="ECO:0000259" key="5">
    <source>
        <dbReference type="Pfam" id="PF01386"/>
    </source>
</evidence>
<dbReference type="PANTHER" id="PTHR33284:SF1">
    <property type="entry name" value="RIBOSOMAL PROTEIN L25_GLN-TRNA SYNTHETASE, ANTI-CODON-BINDING DOMAIN-CONTAINING PROTEIN"/>
    <property type="match status" value="1"/>
</dbReference>
<organism evidence="7 8">
    <name type="scientific">Salix suchowensis</name>
    <dbReference type="NCBI Taxonomy" id="1278906"/>
    <lineage>
        <taxon>Eukaryota</taxon>
        <taxon>Viridiplantae</taxon>
        <taxon>Streptophyta</taxon>
        <taxon>Embryophyta</taxon>
        <taxon>Tracheophyta</taxon>
        <taxon>Spermatophyta</taxon>
        <taxon>Magnoliopsida</taxon>
        <taxon>eudicotyledons</taxon>
        <taxon>Gunneridae</taxon>
        <taxon>Pentapetalae</taxon>
        <taxon>rosids</taxon>
        <taxon>fabids</taxon>
        <taxon>Malpighiales</taxon>
        <taxon>Salicaceae</taxon>
        <taxon>Saliceae</taxon>
        <taxon>Salix</taxon>
    </lineage>
</organism>
<evidence type="ECO:0000256" key="4">
    <source>
        <dbReference type="ARBA" id="ARBA00023274"/>
    </source>
</evidence>
<reference evidence="7" key="1">
    <citation type="submission" date="2022-10" db="EMBL/GenBank/DDBJ databases">
        <authorList>
            <person name="Hyden B.L."/>
            <person name="Feng K."/>
            <person name="Yates T."/>
            <person name="Jawdy S."/>
            <person name="Smart L.B."/>
            <person name="Muchero W."/>
        </authorList>
    </citation>
    <scope>NUCLEOTIDE SEQUENCE</scope>
    <source>
        <tissue evidence="7">Shoot tip</tissue>
    </source>
</reference>
<evidence type="ECO:0008006" key="9">
    <source>
        <dbReference type="Google" id="ProtNLM"/>
    </source>
</evidence>
<protein>
    <recommendedName>
        <fullName evidence="9">Ribosomal protein L25 beta domain-containing protein</fullName>
    </recommendedName>
</protein>
<keyword evidence="1" id="KW-0699">rRNA-binding</keyword>
<reference evidence="7" key="2">
    <citation type="journal article" date="2023" name="Int. J. Mol. Sci.">
        <title>De Novo Assembly and Annotation of 11 Diverse Shrub Willow (Salix) Genomes Reveals Novel Gene Organization in Sex-Linked Regions.</title>
        <authorList>
            <person name="Hyden B."/>
            <person name="Feng K."/>
            <person name="Yates T.B."/>
            <person name="Jawdy S."/>
            <person name="Cereghino C."/>
            <person name="Smart L.B."/>
            <person name="Muchero W."/>
        </authorList>
    </citation>
    <scope>NUCLEOTIDE SEQUENCE</scope>
    <source>
        <tissue evidence="7">Shoot tip</tissue>
    </source>
</reference>
<dbReference type="InterPro" id="IPR037121">
    <property type="entry name" value="Ribosomal_bL25_C"/>
</dbReference>
<keyword evidence="3" id="KW-0689">Ribosomal protein</keyword>
<evidence type="ECO:0000313" key="7">
    <source>
        <dbReference type="EMBL" id="KAJ6393611.1"/>
    </source>
</evidence>
<dbReference type="Proteomes" id="UP001141253">
    <property type="component" value="Chromosome 1"/>
</dbReference>
<comment type="caution">
    <text evidence="7">The sequence shown here is derived from an EMBL/GenBank/DDBJ whole genome shotgun (WGS) entry which is preliminary data.</text>
</comment>
<keyword evidence="2" id="KW-0694">RNA-binding</keyword>
<proteinExistence type="predicted"/>
<dbReference type="Gene3D" id="2.170.120.20">
    <property type="entry name" value="Ribosomal protein L25, beta domain"/>
    <property type="match status" value="1"/>
</dbReference>
<dbReference type="InterPro" id="IPR020056">
    <property type="entry name" value="Rbsml_bL25/Gln-tRNA_synth_N"/>
</dbReference>
<evidence type="ECO:0000256" key="3">
    <source>
        <dbReference type="ARBA" id="ARBA00022980"/>
    </source>
</evidence>
<dbReference type="InterPro" id="IPR020057">
    <property type="entry name" value="Ribosomal_bL25_b-dom"/>
</dbReference>
<keyword evidence="8" id="KW-1185">Reference proteome</keyword>
<dbReference type="PANTHER" id="PTHR33284">
    <property type="entry name" value="RIBOSOMAL PROTEIN L25/GLN-TRNA SYNTHETASE, ANTI-CODON-BINDING DOMAIN-CONTAINING PROTEIN"/>
    <property type="match status" value="1"/>
</dbReference>
<evidence type="ECO:0000259" key="6">
    <source>
        <dbReference type="Pfam" id="PF14693"/>
    </source>
</evidence>
<feature type="domain" description="Large ribosomal subunit protein bL25 L25" evidence="5">
    <location>
        <begin position="56"/>
        <end position="157"/>
    </location>
</feature>
<accession>A0ABQ9C6K8</accession>
<dbReference type="Pfam" id="PF14693">
    <property type="entry name" value="Ribosomal_TL5_C"/>
    <property type="match status" value="1"/>
</dbReference>